<organism evidence="2 3">
    <name type="scientific">Rhodopirellula baltica SH28</name>
    <dbReference type="NCBI Taxonomy" id="993517"/>
    <lineage>
        <taxon>Bacteria</taxon>
        <taxon>Pseudomonadati</taxon>
        <taxon>Planctomycetota</taxon>
        <taxon>Planctomycetia</taxon>
        <taxon>Pirellulales</taxon>
        <taxon>Pirellulaceae</taxon>
        <taxon>Rhodopirellula</taxon>
    </lineage>
</organism>
<dbReference type="PATRIC" id="fig|993517.3.peg.2220"/>
<dbReference type="AlphaFoldDB" id="K5E9Z6"/>
<feature type="transmembrane region" description="Helical" evidence="1">
    <location>
        <begin position="53"/>
        <end position="79"/>
    </location>
</feature>
<evidence type="ECO:0000313" key="3">
    <source>
        <dbReference type="Proteomes" id="UP000007993"/>
    </source>
</evidence>
<proteinExistence type="predicted"/>
<reference evidence="2 3" key="1">
    <citation type="journal article" date="2013" name="Mar. Genomics">
        <title>Expression of sulfatases in Rhodopirellula baltica and the diversity of sulfatases in the genus Rhodopirellula.</title>
        <authorList>
            <person name="Wegner C.E."/>
            <person name="Richter-Heitmann T."/>
            <person name="Klindworth A."/>
            <person name="Klockow C."/>
            <person name="Richter M."/>
            <person name="Achstetter T."/>
            <person name="Glockner F.O."/>
            <person name="Harder J."/>
        </authorList>
    </citation>
    <scope>NUCLEOTIDE SEQUENCE [LARGE SCALE GENOMIC DNA]</scope>
    <source>
        <strain evidence="2 3">SH28</strain>
    </source>
</reference>
<dbReference type="EMBL" id="AMCW01000052">
    <property type="protein sequence ID" value="EKK02636.1"/>
    <property type="molecule type" value="Genomic_DNA"/>
</dbReference>
<comment type="caution">
    <text evidence="2">The sequence shown here is derived from an EMBL/GenBank/DDBJ whole genome shotgun (WGS) entry which is preliminary data.</text>
</comment>
<name>K5E9Z6_RHOBT</name>
<keyword evidence="1" id="KW-1133">Transmembrane helix</keyword>
<protein>
    <submittedName>
        <fullName evidence="2">Uncharacterized protein</fullName>
    </submittedName>
</protein>
<dbReference type="Proteomes" id="UP000007993">
    <property type="component" value="Unassembled WGS sequence"/>
</dbReference>
<accession>K5E9Z6</accession>
<keyword evidence="1" id="KW-0472">Membrane</keyword>
<sequence length="120" mass="12648">MQFRLSHLLAVVAWVAVVLALYRFHTAIALLACPVTFGPLVGYVGKPTLEGAIVGFISAVFWCVLCGFVGVVLLYAILVVSGAHGAPPDALPLWAFLTCFVYFAASSMLGGYIGGRIAKS</sequence>
<evidence type="ECO:0000256" key="1">
    <source>
        <dbReference type="SAM" id="Phobius"/>
    </source>
</evidence>
<gene>
    <name evidence="2" type="ORF">RBSH_02051</name>
</gene>
<feature type="transmembrane region" description="Helical" evidence="1">
    <location>
        <begin position="91"/>
        <end position="113"/>
    </location>
</feature>
<evidence type="ECO:0000313" key="2">
    <source>
        <dbReference type="EMBL" id="EKK02636.1"/>
    </source>
</evidence>
<keyword evidence="1" id="KW-0812">Transmembrane</keyword>